<evidence type="ECO:0000256" key="5">
    <source>
        <dbReference type="ARBA" id="ARBA00023136"/>
    </source>
</evidence>
<dbReference type="OMA" id="WLGCCIN"/>
<feature type="transmembrane region" description="Helical" evidence="7">
    <location>
        <begin position="133"/>
        <end position="150"/>
    </location>
</feature>
<dbReference type="GO" id="GO:0019706">
    <property type="term" value="F:protein-cysteine S-palmitoyltransferase activity"/>
    <property type="evidence" value="ECO:0007669"/>
    <property type="project" value="UniProtKB-EC"/>
</dbReference>
<keyword evidence="9" id="KW-1185">Reference proteome</keyword>
<evidence type="ECO:0000256" key="4">
    <source>
        <dbReference type="ARBA" id="ARBA00022989"/>
    </source>
</evidence>
<keyword evidence="4 7" id="KW-1133">Transmembrane helix</keyword>
<accession>A8BW87</accession>
<keyword evidence="6 7" id="KW-0012">Acyltransferase</keyword>
<feature type="transmembrane region" description="Helical" evidence="7">
    <location>
        <begin position="221"/>
        <end position="238"/>
    </location>
</feature>
<dbReference type="Pfam" id="PF01529">
    <property type="entry name" value="DHHC"/>
    <property type="match status" value="1"/>
</dbReference>
<keyword evidence="5 7" id="KW-0472">Membrane</keyword>
<dbReference type="GO" id="GO:0016020">
    <property type="term" value="C:membrane"/>
    <property type="evidence" value="ECO:0007669"/>
    <property type="project" value="UniProtKB-SubCell"/>
</dbReference>
<dbReference type="PROSITE" id="PS50216">
    <property type="entry name" value="DHHC"/>
    <property type="match status" value="1"/>
</dbReference>
<dbReference type="EC" id="2.3.1.225" evidence="7"/>
<dbReference type="InterPro" id="IPR039859">
    <property type="entry name" value="PFA4/ZDH16/20/ERF2-like"/>
</dbReference>
<comment type="catalytic activity">
    <reaction evidence="7">
        <text>L-cysteinyl-[protein] + hexadecanoyl-CoA = S-hexadecanoyl-L-cysteinyl-[protein] + CoA</text>
        <dbReference type="Rhea" id="RHEA:36683"/>
        <dbReference type="Rhea" id="RHEA-COMP:10131"/>
        <dbReference type="Rhea" id="RHEA-COMP:11032"/>
        <dbReference type="ChEBI" id="CHEBI:29950"/>
        <dbReference type="ChEBI" id="CHEBI:57287"/>
        <dbReference type="ChEBI" id="CHEBI:57379"/>
        <dbReference type="ChEBI" id="CHEBI:74151"/>
        <dbReference type="EC" id="2.3.1.225"/>
    </reaction>
</comment>
<dbReference type="EMBL" id="AACB03000001">
    <property type="protein sequence ID" value="KAE8306031.1"/>
    <property type="molecule type" value="Genomic_DNA"/>
</dbReference>
<dbReference type="GeneID" id="5697330"/>
<dbReference type="HOGENOM" id="CLU_954546_0_0_1"/>
<dbReference type="KEGG" id="gla:GL50803_002116"/>
<comment type="domain">
    <text evidence="7">The DHHC domain is required for palmitoyltransferase activity.</text>
</comment>
<reference evidence="8 9" key="1">
    <citation type="journal article" date="2007" name="Science">
        <title>Genomic minimalism in the early diverging intestinal parasite Giardia lamblia.</title>
        <authorList>
            <person name="Morrison H.G."/>
            <person name="McArthur A.G."/>
            <person name="Gillin F.D."/>
            <person name="Aley S.B."/>
            <person name="Adam R.D."/>
            <person name="Olsen G.J."/>
            <person name="Best A.A."/>
            <person name="Cande W.Z."/>
            <person name="Chen F."/>
            <person name="Cipriano M.J."/>
            <person name="Davids B.J."/>
            <person name="Dawson S.C."/>
            <person name="Elmendorf H.G."/>
            <person name="Hehl A.B."/>
            <person name="Holder M.E."/>
            <person name="Huse S.M."/>
            <person name="Kim U.U."/>
            <person name="Lasek-Nesselquist E."/>
            <person name="Manning G."/>
            <person name="Nigam A."/>
            <person name="Nixon J.E."/>
            <person name="Palm D."/>
            <person name="Passamaneck N.E."/>
            <person name="Prabhu A."/>
            <person name="Reich C.I."/>
            <person name="Reiner D.S."/>
            <person name="Samuelson J."/>
            <person name="Svard S.G."/>
            <person name="Sogin M.L."/>
        </authorList>
    </citation>
    <scope>NUCLEOTIDE SEQUENCE [LARGE SCALE GENOMIC DNA]</scope>
    <source>
        <strain evidence="8 9">WB C6</strain>
    </source>
</reference>
<dbReference type="STRING" id="184922.A8BW87"/>
<evidence type="ECO:0000256" key="3">
    <source>
        <dbReference type="ARBA" id="ARBA00022692"/>
    </source>
</evidence>
<evidence type="ECO:0000256" key="2">
    <source>
        <dbReference type="ARBA" id="ARBA00022679"/>
    </source>
</evidence>
<feature type="transmembrane region" description="Helical" evidence="7">
    <location>
        <begin position="258"/>
        <end position="276"/>
    </location>
</feature>
<sequence>MLSKDAVLSLLEEGQLEAAVALVRTCESLTSRPRFNEALLTLLQDPHFLQVALESDFVELFDYGIAQGLVDVQLISDLLDGKTSEYALYTRSLINALGHPRRPKLRPMNRCGPVLISTYLIMHLSMAHHWVPLHLLAICLFLSASVLTWYKSGQYAFYSNASHHGAPFSATRCHLCRLPMRASPRWRRKQVHCRYCNTCVDRFDHHCFWLGCCINEANYKWFLFALISAIHMYFLGLLDSAVHFYRRAKVPVQFRTGIAVQLLCYVCFFTTLLMHVNRRRYTTISLADRFRK</sequence>
<dbReference type="RefSeq" id="XP_001704459.1">
    <property type="nucleotide sequence ID" value="XM_001704407.1"/>
</dbReference>
<evidence type="ECO:0000313" key="9">
    <source>
        <dbReference type="Proteomes" id="UP000001548"/>
    </source>
</evidence>
<dbReference type="AlphaFoldDB" id="A8BW87"/>
<proteinExistence type="inferred from homology"/>
<evidence type="ECO:0000256" key="6">
    <source>
        <dbReference type="ARBA" id="ARBA00023315"/>
    </source>
</evidence>
<dbReference type="PANTHER" id="PTHR22883">
    <property type="entry name" value="ZINC FINGER DHHC DOMAIN CONTAINING PROTEIN"/>
    <property type="match status" value="1"/>
</dbReference>
<evidence type="ECO:0000256" key="1">
    <source>
        <dbReference type="ARBA" id="ARBA00004141"/>
    </source>
</evidence>
<keyword evidence="3 7" id="KW-0812">Transmembrane</keyword>
<comment type="similarity">
    <text evidence="7">Belongs to the DHHC palmitoyltransferase family.</text>
</comment>
<evidence type="ECO:0000256" key="7">
    <source>
        <dbReference type="RuleBase" id="RU079119"/>
    </source>
</evidence>
<evidence type="ECO:0000313" key="8">
    <source>
        <dbReference type="EMBL" id="KAE8306031.1"/>
    </source>
</evidence>
<organism evidence="8 9">
    <name type="scientific">Giardia intestinalis (strain ATCC 50803 / WB clone C6)</name>
    <name type="common">Giardia lamblia</name>
    <dbReference type="NCBI Taxonomy" id="184922"/>
    <lineage>
        <taxon>Eukaryota</taxon>
        <taxon>Metamonada</taxon>
        <taxon>Diplomonadida</taxon>
        <taxon>Hexamitidae</taxon>
        <taxon>Giardiinae</taxon>
        <taxon>Giardia</taxon>
    </lineage>
</organism>
<dbReference type="InterPro" id="IPR001594">
    <property type="entry name" value="Palmitoyltrfase_DHHC"/>
</dbReference>
<keyword evidence="2 7" id="KW-0808">Transferase</keyword>
<dbReference type="VEuPathDB" id="GiardiaDB:GL50803_2116"/>
<dbReference type="PANTHER" id="PTHR22883:SF488">
    <property type="entry name" value="PALMITOYLTRANSFERASE"/>
    <property type="match status" value="1"/>
</dbReference>
<dbReference type="Proteomes" id="UP000001548">
    <property type="component" value="Unassembled WGS sequence"/>
</dbReference>
<gene>
    <name evidence="8" type="ORF">GL50803_002116</name>
</gene>
<comment type="caution">
    <text evidence="8">The sequence shown here is derived from an EMBL/GenBank/DDBJ whole genome shotgun (WGS) entry which is preliminary data.</text>
</comment>
<name>A8BW87_GIAIC</name>
<comment type="subcellular location">
    <subcellularLocation>
        <location evidence="1">Membrane</location>
        <topology evidence="1">Multi-pass membrane protein</topology>
    </subcellularLocation>
</comment>
<protein>
    <recommendedName>
        <fullName evidence="7">Palmitoyltransferase</fullName>
        <ecNumber evidence="7">2.3.1.225</ecNumber>
    </recommendedName>
</protein>